<evidence type="ECO:0000256" key="8">
    <source>
        <dbReference type="RuleBase" id="RU363032"/>
    </source>
</evidence>
<evidence type="ECO:0000313" key="12">
    <source>
        <dbReference type="Proteomes" id="UP000215383"/>
    </source>
</evidence>
<dbReference type="Gene3D" id="1.10.3720.10">
    <property type="entry name" value="MetI-like"/>
    <property type="match status" value="1"/>
</dbReference>
<evidence type="ECO:0000256" key="7">
    <source>
        <dbReference type="ARBA" id="ARBA00023136"/>
    </source>
</evidence>
<dbReference type="InterPro" id="IPR000515">
    <property type="entry name" value="MetI-like"/>
</dbReference>
<dbReference type="GO" id="GO:0006817">
    <property type="term" value="P:phosphate ion transport"/>
    <property type="evidence" value="ECO:0007669"/>
    <property type="project" value="UniProtKB-KW"/>
</dbReference>
<evidence type="ECO:0000313" key="11">
    <source>
        <dbReference type="EMBL" id="SNU93843.1"/>
    </source>
</evidence>
<evidence type="ECO:0000256" key="4">
    <source>
        <dbReference type="ARBA" id="ARBA00022475"/>
    </source>
</evidence>
<feature type="transmembrane region" description="Helical" evidence="8">
    <location>
        <begin position="119"/>
        <end position="143"/>
    </location>
</feature>
<dbReference type="GO" id="GO:0005315">
    <property type="term" value="F:phosphate transmembrane transporter activity"/>
    <property type="evidence" value="ECO:0007669"/>
    <property type="project" value="InterPro"/>
</dbReference>
<dbReference type="GO" id="GO:0005886">
    <property type="term" value="C:plasma membrane"/>
    <property type="evidence" value="ECO:0007669"/>
    <property type="project" value="UniProtKB-SubCell"/>
</dbReference>
<evidence type="ECO:0000256" key="3">
    <source>
        <dbReference type="ARBA" id="ARBA00022448"/>
    </source>
</evidence>
<organism evidence="11 12">
    <name type="scientific">Megamonas hypermegale</name>
    <dbReference type="NCBI Taxonomy" id="158847"/>
    <lineage>
        <taxon>Bacteria</taxon>
        <taxon>Bacillati</taxon>
        <taxon>Bacillota</taxon>
        <taxon>Negativicutes</taxon>
        <taxon>Selenomonadales</taxon>
        <taxon>Selenomonadaceae</taxon>
        <taxon>Megamonas</taxon>
    </lineage>
</organism>
<dbReference type="SUPFAM" id="SSF161098">
    <property type="entry name" value="MetI-like"/>
    <property type="match status" value="1"/>
</dbReference>
<evidence type="ECO:0000256" key="6">
    <source>
        <dbReference type="ARBA" id="ARBA00022989"/>
    </source>
</evidence>
<dbReference type="InterPro" id="IPR011864">
    <property type="entry name" value="Phosphate_PstC"/>
</dbReference>
<dbReference type="RefSeq" id="WP_027890378.1">
    <property type="nucleotide sequence ID" value="NZ_CALXYH010000027.1"/>
</dbReference>
<keyword evidence="9" id="KW-0592">Phosphate transport</keyword>
<name>A0A239TAG2_9FIRM</name>
<dbReference type="Proteomes" id="UP000215383">
    <property type="component" value="Chromosome 1"/>
</dbReference>
<dbReference type="EMBL" id="LT906446">
    <property type="protein sequence ID" value="SNU93843.1"/>
    <property type="molecule type" value="Genomic_DNA"/>
</dbReference>
<dbReference type="PROSITE" id="PS50928">
    <property type="entry name" value="ABC_TM1"/>
    <property type="match status" value="1"/>
</dbReference>
<feature type="transmembrane region" description="Helical" evidence="8">
    <location>
        <begin position="203"/>
        <end position="224"/>
    </location>
</feature>
<dbReference type="CDD" id="cd06261">
    <property type="entry name" value="TM_PBP2"/>
    <property type="match status" value="1"/>
</dbReference>
<protein>
    <recommendedName>
        <fullName evidence="9">Phosphate transport system permease protein</fullName>
    </recommendedName>
</protein>
<dbReference type="GeneID" id="78506141"/>
<keyword evidence="12" id="KW-1185">Reference proteome</keyword>
<feature type="transmembrane region" description="Helical" evidence="8">
    <location>
        <begin position="14"/>
        <end position="37"/>
    </location>
</feature>
<evidence type="ECO:0000259" key="10">
    <source>
        <dbReference type="PROSITE" id="PS50928"/>
    </source>
</evidence>
<comment type="function">
    <text evidence="9">Part of the binding-protein-dependent transport system for phosphate; probably responsible for the translocation of the substrate across the membrane.</text>
</comment>
<keyword evidence="3 8" id="KW-0813">Transport</keyword>
<dbReference type="AlphaFoldDB" id="A0A239TAG2"/>
<comment type="similarity">
    <text evidence="2 9">Belongs to the binding-protein-dependent transport system permease family. CysTW subfamily.</text>
</comment>
<keyword evidence="5 8" id="KW-0812">Transmembrane</keyword>
<feature type="domain" description="ABC transmembrane type-1" evidence="10">
    <location>
        <begin position="79"/>
        <end position="290"/>
    </location>
</feature>
<reference evidence="11 12" key="1">
    <citation type="submission" date="2017-06" db="EMBL/GenBank/DDBJ databases">
        <authorList>
            <consortium name="Pathogen Informatics"/>
        </authorList>
    </citation>
    <scope>NUCLEOTIDE SEQUENCE [LARGE SCALE GENOMIC DNA]</scope>
    <source>
        <strain evidence="11 12">NCTC10570</strain>
    </source>
</reference>
<dbReference type="Pfam" id="PF00528">
    <property type="entry name" value="BPD_transp_1"/>
    <property type="match status" value="1"/>
</dbReference>
<keyword evidence="4 9" id="KW-1003">Cell membrane</keyword>
<dbReference type="PANTHER" id="PTHR30425">
    <property type="entry name" value="PHOSPHATE TRANSPORT SYSTEM PERMEASE PROTEIN PST"/>
    <property type="match status" value="1"/>
</dbReference>
<keyword evidence="7 8" id="KW-0472">Membrane</keyword>
<comment type="subcellular location">
    <subcellularLocation>
        <location evidence="1 8">Cell membrane</location>
        <topology evidence="1 8">Multi-pass membrane protein</topology>
    </subcellularLocation>
</comment>
<evidence type="ECO:0000256" key="2">
    <source>
        <dbReference type="ARBA" id="ARBA00007069"/>
    </source>
</evidence>
<gene>
    <name evidence="11" type="primary">pstC</name>
    <name evidence="11" type="ORF">SAMEA4364220_00094</name>
</gene>
<evidence type="ECO:0000256" key="5">
    <source>
        <dbReference type="ARBA" id="ARBA00022692"/>
    </source>
</evidence>
<evidence type="ECO:0000256" key="1">
    <source>
        <dbReference type="ARBA" id="ARBA00004651"/>
    </source>
</evidence>
<evidence type="ECO:0000256" key="9">
    <source>
        <dbReference type="RuleBase" id="RU363054"/>
    </source>
</evidence>
<dbReference type="PANTHER" id="PTHR30425:SF2">
    <property type="entry name" value="ABC TRANSPORTER PERMEASE PROTEIN YQGH-RELATED"/>
    <property type="match status" value="1"/>
</dbReference>
<keyword evidence="6 8" id="KW-1133">Transmembrane helix</keyword>
<sequence>MEATNTAAYRQNNIWRCIITACGLLMIIITIAIGAFLCYKGLGTFTIYDHSIGEFLFSSEWKPADNATGGGSVGAAVFIFGSIVTCALALVIATPFSLASAIFMVEISPGLGRKILQPAVEIFVGIPSVVYGWIGLTILVPFIKDLFDLQFGFSVLAAGIVLAVMIYPTITSLSADALRSISNSSRQASYGLGATRWQTISKVVVPAAISGIMTAIVLGLARAFGEALAVAMVIGKMKAFPESILSPTSNLTAAIASDMGGAMEGSEYNLALWSMALLLFIVSLLFIFVIHYISAKSAEAQGGKK</sequence>
<dbReference type="InterPro" id="IPR051124">
    <property type="entry name" value="Phosphate_Transport_Permease"/>
</dbReference>
<dbReference type="InterPro" id="IPR035906">
    <property type="entry name" value="MetI-like_sf"/>
</dbReference>
<dbReference type="eggNOG" id="COG0573">
    <property type="taxonomic scope" value="Bacteria"/>
</dbReference>
<feature type="transmembrane region" description="Helical" evidence="8">
    <location>
        <begin position="270"/>
        <end position="295"/>
    </location>
</feature>
<dbReference type="NCBIfam" id="TIGR02138">
    <property type="entry name" value="phosphate_pstC"/>
    <property type="match status" value="1"/>
</dbReference>
<proteinExistence type="inferred from homology"/>
<feature type="transmembrane region" description="Helical" evidence="8">
    <location>
        <begin position="75"/>
        <end position="107"/>
    </location>
</feature>
<accession>A0A239TAG2</accession>
<feature type="transmembrane region" description="Helical" evidence="8">
    <location>
        <begin position="149"/>
        <end position="170"/>
    </location>
</feature>